<evidence type="ECO:0000313" key="2">
    <source>
        <dbReference type="Proteomes" id="UP000473885"/>
    </source>
</evidence>
<comment type="caution">
    <text evidence="1">The sequence shown here is derived from an EMBL/GenBank/DDBJ whole genome shotgun (WGS) entry which is preliminary data.</text>
</comment>
<dbReference type="RefSeq" id="WP_163249869.1">
    <property type="nucleotide sequence ID" value="NZ_SXDP01000016.1"/>
</dbReference>
<organism evidence="1 2">
    <name type="scientific">Clostridium niameyense</name>
    <dbReference type="NCBI Taxonomy" id="1622073"/>
    <lineage>
        <taxon>Bacteria</taxon>
        <taxon>Bacillati</taxon>
        <taxon>Bacillota</taxon>
        <taxon>Clostridia</taxon>
        <taxon>Eubacteriales</taxon>
        <taxon>Clostridiaceae</taxon>
        <taxon>Clostridium</taxon>
    </lineage>
</organism>
<keyword evidence="2" id="KW-1185">Reference proteome</keyword>
<accession>A0A6M0RCC0</accession>
<dbReference type="EMBL" id="SXDP01000016">
    <property type="protein sequence ID" value="NEZ47941.1"/>
    <property type="molecule type" value="Genomic_DNA"/>
</dbReference>
<evidence type="ECO:0000313" key="1">
    <source>
        <dbReference type="EMBL" id="NEZ47941.1"/>
    </source>
</evidence>
<reference evidence="1 2" key="1">
    <citation type="submission" date="2019-04" db="EMBL/GenBank/DDBJ databases">
        <title>Genome sequencing of Clostridium botulinum Groups I-IV and Clostridium butyricum.</title>
        <authorList>
            <person name="Brunt J."/>
            <person name="Van Vliet A.H.M."/>
            <person name="Stringer S.C."/>
            <person name="Carter A.T."/>
            <person name="Peck M.W."/>
        </authorList>
    </citation>
    <scope>NUCLEOTIDE SEQUENCE [LARGE SCALE GENOMIC DNA]</scope>
    <source>
        <strain evidence="1 2">IFR 18/094</strain>
    </source>
</reference>
<gene>
    <name evidence="1" type="ORF">FDF74_12190</name>
</gene>
<protein>
    <submittedName>
        <fullName evidence="1">Uncharacterized protein</fullName>
    </submittedName>
</protein>
<dbReference type="Proteomes" id="UP000473885">
    <property type="component" value="Unassembled WGS sequence"/>
</dbReference>
<name>A0A6M0RCC0_9CLOT</name>
<dbReference type="AlphaFoldDB" id="A0A6M0RCC0"/>
<sequence>MLSKLKDMFSTNYYNTNITKQYSSEPLVIRINEPITTKENERIDTTLRERGINAILIPSYMEVIQTKVNVKLDTTQYMKALEEVNNTQLQMKMTCEPQEE</sequence>
<proteinExistence type="predicted"/>